<reference evidence="2 3" key="1">
    <citation type="submission" date="2019-08" db="EMBL/GenBank/DDBJ databases">
        <title>Deep-cultivation of Planctomycetes and their phenomic and genomic characterization uncovers novel biology.</title>
        <authorList>
            <person name="Wiegand S."/>
            <person name="Jogler M."/>
            <person name="Boedeker C."/>
            <person name="Pinto D."/>
            <person name="Vollmers J."/>
            <person name="Rivas-Marin E."/>
            <person name="Kohn T."/>
            <person name="Peeters S.H."/>
            <person name="Heuer A."/>
            <person name="Rast P."/>
            <person name="Oberbeckmann S."/>
            <person name="Bunk B."/>
            <person name="Jeske O."/>
            <person name="Meyerdierks A."/>
            <person name="Storesund J.E."/>
            <person name="Kallscheuer N."/>
            <person name="Luecker S."/>
            <person name="Lage O.M."/>
            <person name="Pohl T."/>
            <person name="Merkel B.J."/>
            <person name="Hornburger P."/>
            <person name="Mueller R.-W."/>
            <person name="Bruemmer F."/>
            <person name="Labrenz M."/>
            <person name="Spormann A.M."/>
            <person name="Op Den Camp H."/>
            <person name="Overmann J."/>
            <person name="Amann R."/>
            <person name="Jetten M.S.M."/>
            <person name="Mascher T."/>
            <person name="Medema M.H."/>
            <person name="Devos D.P."/>
            <person name="Kaster A.-K."/>
            <person name="Ovreas L."/>
            <person name="Rohde M."/>
            <person name="Galperin M.Y."/>
            <person name="Jogler C."/>
        </authorList>
    </citation>
    <scope>NUCLEOTIDE SEQUENCE [LARGE SCALE GENOMIC DNA]</scope>
    <source>
        <strain evidence="2 3">LF1</strain>
    </source>
</reference>
<dbReference type="AlphaFoldDB" id="A0A5B1CHH8"/>
<dbReference type="EMBL" id="VRLW01000001">
    <property type="protein sequence ID" value="KAA1259395.1"/>
    <property type="molecule type" value="Genomic_DNA"/>
</dbReference>
<dbReference type="SUPFAM" id="SSF53474">
    <property type="entry name" value="alpha/beta-Hydrolases"/>
    <property type="match status" value="1"/>
</dbReference>
<keyword evidence="3" id="KW-1185">Reference proteome</keyword>
<keyword evidence="2" id="KW-0378">Hydrolase</keyword>
<organism evidence="2 3">
    <name type="scientific">Rubripirellula obstinata</name>
    <dbReference type="NCBI Taxonomy" id="406547"/>
    <lineage>
        <taxon>Bacteria</taxon>
        <taxon>Pseudomonadati</taxon>
        <taxon>Planctomycetota</taxon>
        <taxon>Planctomycetia</taxon>
        <taxon>Pirellulales</taxon>
        <taxon>Pirellulaceae</taxon>
        <taxon>Rubripirellula</taxon>
    </lineage>
</organism>
<name>A0A5B1CHH8_9BACT</name>
<evidence type="ECO:0000259" key="1">
    <source>
        <dbReference type="Pfam" id="PF00561"/>
    </source>
</evidence>
<feature type="domain" description="AB hydrolase-1" evidence="1">
    <location>
        <begin position="78"/>
        <end position="167"/>
    </location>
</feature>
<dbReference type="InterPro" id="IPR000073">
    <property type="entry name" value="AB_hydrolase_1"/>
</dbReference>
<dbReference type="InterPro" id="IPR029058">
    <property type="entry name" value="AB_hydrolase_fold"/>
</dbReference>
<evidence type="ECO:0000313" key="2">
    <source>
        <dbReference type="EMBL" id="KAA1259395.1"/>
    </source>
</evidence>
<dbReference type="Pfam" id="PF00561">
    <property type="entry name" value="Abhydrolase_1"/>
    <property type="match status" value="1"/>
</dbReference>
<dbReference type="Gene3D" id="3.40.50.1820">
    <property type="entry name" value="alpha/beta hydrolase"/>
    <property type="match status" value="1"/>
</dbReference>
<evidence type="ECO:0000313" key="3">
    <source>
        <dbReference type="Proteomes" id="UP000322699"/>
    </source>
</evidence>
<proteinExistence type="predicted"/>
<dbReference type="PANTHER" id="PTHR12277">
    <property type="entry name" value="ALPHA/BETA HYDROLASE DOMAIN-CONTAINING PROTEIN"/>
    <property type="match status" value="1"/>
</dbReference>
<accession>A0A5B1CHH8</accession>
<gene>
    <name evidence="2" type="ORF">LF1_19270</name>
</gene>
<protein>
    <submittedName>
        <fullName evidence="2">Alpha/beta hydrolase family protein</fullName>
    </submittedName>
</protein>
<sequence length="264" mass="28499">MVLRPSRDALDPGTQQRMTVAVGGHAIEYFSHRFGVEKDKHDLVVVKFPGTSGRAERSSVFPGNLLRGTSAGDVSGLVLTWNPPGYGGSGGRPSLSGMPAAATSFFDAVLNRHAADATLWLCGNSLGCNPALHLAANDRKQRIAGLILRNPPPLIPVVKRIAKKYPMGKYIDPIVDSLIDEMNAEFTAPLAKTPAVFLKSMSDTLVPPKLQDRLISGYGGPNQVVSMEGLEHDGVPTDDHERLISQSLVWLWEQRLISQPLSTS</sequence>
<comment type="caution">
    <text evidence="2">The sequence shown here is derived from an EMBL/GenBank/DDBJ whole genome shotgun (WGS) entry which is preliminary data.</text>
</comment>
<dbReference type="GO" id="GO:0016787">
    <property type="term" value="F:hydrolase activity"/>
    <property type="evidence" value="ECO:0007669"/>
    <property type="project" value="UniProtKB-KW"/>
</dbReference>
<dbReference type="Proteomes" id="UP000322699">
    <property type="component" value="Unassembled WGS sequence"/>
</dbReference>